<feature type="compositionally biased region" description="Basic and acidic residues" evidence="1">
    <location>
        <begin position="44"/>
        <end position="56"/>
    </location>
</feature>
<gene>
    <name evidence="2" type="ORF">MHI_LOCUS520098</name>
</gene>
<accession>A0A6V7H8K5</accession>
<evidence type="ECO:0000256" key="1">
    <source>
        <dbReference type="SAM" id="MobiDB-lite"/>
    </source>
</evidence>
<sequence>MPSNAFGGENFWWAGARARGESLACILGARSGPQPSGERSGPQRNERKEPAPRWWG</sequence>
<dbReference type="EMBL" id="CAJDYZ010008180">
    <property type="protein sequence ID" value="CAD1475092.1"/>
    <property type="molecule type" value="Genomic_DNA"/>
</dbReference>
<name>A0A6V7H8K5_9HYME</name>
<reference evidence="2" key="1">
    <citation type="submission" date="2020-07" db="EMBL/GenBank/DDBJ databases">
        <authorList>
            <person name="Nazaruddin N."/>
        </authorList>
    </citation>
    <scope>NUCLEOTIDE SEQUENCE</scope>
</reference>
<comment type="caution">
    <text evidence="2">The sequence shown here is derived from an EMBL/GenBank/DDBJ whole genome shotgun (WGS) entry which is preliminary data.</text>
</comment>
<dbReference type="AlphaFoldDB" id="A0A6V7H8K5"/>
<keyword evidence="3" id="KW-1185">Reference proteome</keyword>
<proteinExistence type="predicted"/>
<evidence type="ECO:0000313" key="2">
    <source>
        <dbReference type="EMBL" id="CAD1475092.1"/>
    </source>
</evidence>
<dbReference type="Proteomes" id="UP000752696">
    <property type="component" value="Unassembled WGS sequence"/>
</dbReference>
<protein>
    <submittedName>
        <fullName evidence="2">Uncharacterized protein</fullName>
    </submittedName>
</protein>
<organism evidence="2 3">
    <name type="scientific">Heterotrigona itama</name>
    <dbReference type="NCBI Taxonomy" id="395501"/>
    <lineage>
        <taxon>Eukaryota</taxon>
        <taxon>Metazoa</taxon>
        <taxon>Ecdysozoa</taxon>
        <taxon>Arthropoda</taxon>
        <taxon>Hexapoda</taxon>
        <taxon>Insecta</taxon>
        <taxon>Pterygota</taxon>
        <taxon>Neoptera</taxon>
        <taxon>Endopterygota</taxon>
        <taxon>Hymenoptera</taxon>
        <taxon>Apocrita</taxon>
        <taxon>Aculeata</taxon>
        <taxon>Apoidea</taxon>
        <taxon>Anthophila</taxon>
        <taxon>Apidae</taxon>
        <taxon>Heterotrigona</taxon>
    </lineage>
</organism>
<feature type="non-terminal residue" evidence="2">
    <location>
        <position position="56"/>
    </location>
</feature>
<evidence type="ECO:0000313" key="3">
    <source>
        <dbReference type="Proteomes" id="UP000752696"/>
    </source>
</evidence>
<feature type="region of interest" description="Disordered" evidence="1">
    <location>
        <begin position="27"/>
        <end position="56"/>
    </location>
</feature>